<evidence type="ECO:0000256" key="3">
    <source>
        <dbReference type="ARBA" id="ARBA00022475"/>
    </source>
</evidence>
<gene>
    <name evidence="9" type="ORF">WMO14_04145</name>
</gene>
<dbReference type="Pfam" id="PF02386">
    <property type="entry name" value="TrkH"/>
    <property type="match status" value="2"/>
</dbReference>
<evidence type="ECO:0000256" key="1">
    <source>
        <dbReference type="ARBA" id="ARBA00004651"/>
    </source>
</evidence>
<comment type="subcellular location">
    <subcellularLocation>
        <location evidence="1">Cell membrane</location>
        <topology evidence="1">Multi-pass membrane protein</topology>
    </subcellularLocation>
</comment>
<keyword evidence="3" id="KW-1003">Cell membrane</keyword>
<name>A0ABV1BTK4_9FIRM</name>
<feature type="transmembrane region" description="Helical" evidence="8">
    <location>
        <begin position="130"/>
        <end position="150"/>
    </location>
</feature>
<accession>A0ABV1BTK4</accession>
<feature type="transmembrane region" description="Helical" evidence="8">
    <location>
        <begin position="269"/>
        <end position="293"/>
    </location>
</feature>
<reference evidence="9 10" key="1">
    <citation type="submission" date="2024-03" db="EMBL/GenBank/DDBJ databases">
        <title>Human intestinal bacterial collection.</title>
        <authorList>
            <person name="Pauvert C."/>
            <person name="Hitch T.C.A."/>
            <person name="Clavel T."/>
        </authorList>
    </citation>
    <scope>NUCLEOTIDE SEQUENCE [LARGE SCALE GENOMIC DNA]</scope>
    <source>
        <strain evidence="9 10">CLA-AA-H255</strain>
    </source>
</reference>
<evidence type="ECO:0000256" key="6">
    <source>
        <dbReference type="ARBA" id="ARBA00023065"/>
    </source>
</evidence>
<feature type="transmembrane region" description="Helical" evidence="8">
    <location>
        <begin position="227"/>
        <end position="249"/>
    </location>
</feature>
<dbReference type="InterPro" id="IPR003445">
    <property type="entry name" value="Cat_transpt"/>
</dbReference>
<feature type="transmembrane region" description="Helical" evidence="8">
    <location>
        <begin position="12"/>
        <end position="34"/>
    </location>
</feature>
<dbReference type="Proteomes" id="UP001442364">
    <property type="component" value="Unassembled WGS sequence"/>
</dbReference>
<proteinExistence type="predicted"/>
<keyword evidence="10" id="KW-1185">Reference proteome</keyword>
<keyword evidence="2" id="KW-0813">Transport</keyword>
<keyword evidence="7 8" id="KW-0472">Membrane</keyword>
<evidence type="ECO:0000256" key="4">
    <source>
        <dbReference type="ARBA" id="ARBA00022692"/>
    </source>
</evidence>
<evidence type="ECO:0000313" key="9">
    <source>
        <dbReference type="EMBL" id="MEQ2379077.1"/>
    </source>
</evidence>
<comment type="caution">
    <text evidence="9">The sequence shown here is derived from an EMBL/GenBank/DDBJ whole genome shotgun (WGS) entry which is preliminary data.</text>
</comment>
<organism evidence="9 10">
    <name type="scientific">[Lactobacillus] rogosae</name>
    <dbReference type="NCBI Taxonomy" id="706562"/>
    <lineage>
        <taxon>Bacteria</taxon>
        <taxon>Bacillati</taxon>
        <taxon>Bacillota</taxon>
        <taxon>Clostridia</taxon>
        <taxon>Lachnospirales</taxon>
        <taxon>Lachnospiraceae</taxon>
        <taxon>Lachnospira</taxon>
    </lineage>
</organism>
<sequence length="433" mass="46582">MMVNLIRKQSPARIIAFGFIFVIIAGSVLLSLPFSVRDGVDLKYTDALYTSTSAVCVTGLVVVDSYDTFTPVGQFILGALIQIGGLGVTTMGAGIILVMGKKVDIKGRTLLKEALNMDTAKGLVRLIHKIFIVTLIFEGAGAIAGFLVFIRDYPFFRALGISVFHSVAAFNNSGFDILGNNQNLINYSGNIALNIITCTLVFFGGIGFFVICELWEKRFKWKKFSMHTRIVISVSIVLIIAGALLLKITENISWMGAFFMSVSARTAGFATYSLGTFSKSGLLVIIILMIIGASPGSTGGGIKTSTFFVLIQGVKSAATNKSEKAFHYAVPKEAFRKASVIMILAMCVVTVGSYLMGIFEPDIDFIDILFEVASAFGTAGLSTGITQQIGIAGKLLSIVIMYIGRLGPLTIATLWHFSKGERINYPEGNITIG</sequence>
<evidence type="ECO:0000256" key="7">
    <source>
        <dbReference type="ARBA" id="ARBA00023136"/>
    </source>
</evidence>
<evidence type="ECO:0000256" key="5">
    <source>
        <dbReference type="ARBA" id="ARBA00022989"/>
    </source>
</evidence>
<feature type="transmembrane region" description="Helical" evidence="8">
    <location>
        <begin position="340"/>
        <end position="359"/>
    </location>
</feature>
<evidence type="ECO:0000256" key="8">
    <source>
        <dbReference type="SAM" id="Phobius"/>
    </source>
</evidence>
<feature type="transmembrane region" description="Helical" evidence="8">
    <location>
        <begin position="395"/>
        <end position="417"/>
    </location>
</feature>
<keyword evidence="4 8" id="KW-0812">Transmembrane</keyword>
<protein>
    <submittedName>
        <fullName evidence="9">Potassium transporter TrkG</fullName>
    </submittedName>
</protein>
<dbReference type="PANTHER" id="PTHR32024">
    <property type="entry name" value="TRK SYSTEM POTASSIUM UPTAKE PROTEIN TRKG-RELATED"/>
    <property type="match status" value="1"/>
</dbReference>
<keyword evidence="6" id="KW-0406">Ion transport</keyword>
<keyword evidence="5 8" id="KW-1133">Transmembrane helix</keyword>
<evidence type="ECO:0000313" key="10">
    <source>
        <dbReference type="Proteomes" id="UP001442364"/>
    </source>
</evidence>
<feature type="transmembrane region" description="Helical" evidence="8">
    <location>
        <begin position="191"/>
        <end position="215"/>
    </location>
</feature>
<evidence type="ECO:0000256" key="2">
    <source>
        <dbReference type="ARBA" id="ARBA00022448"/>
    </source>
</evidence>
<dbReference type="EMBL" id="JBBMER010000002">
    <property type="protein sequence ID" value="MEQ2379077.1"/>
    <property type="molecule type" value="Genomic_DNA"/>
</dbReference>
<feature type="transmembrane region" description="Helical" evidence="8">
    <location>
        <begin position="75"/>
        <end position="98"/>
    </location>
</feature>
<dbReference type="PANTHER" id="PTHR32024:SF1">
    <property type="entry name" value="KTR SYSTEM POTASSIUM UPTAKE PROTEIN B"/>
    <property type="match status" value="1"/>
</dbReference>